<feature type="transmembrane region" description="Helical" evidence="10">
    <location>
        <begin position="13"/>
        <end position="31"/>
    </location>
</feature>
<dbReference type="InterPro" id="IPR045585">
    <property type="entry name" value="CdaA_N"/>
</dbReference>
<evidence type="ECO:0000313" key="13">
    <source>
        <dbReference type="EMBL" id="RGC14383.1"/>
    </source>
</evidence>
<feature type="compositionally biased region" description="Basic and acidic residues" evidence="11">
    <location>
        <begin position="412"/>
        <end position="423"/>
    </location>
</feature>
<dbReference type="OrthoDB" id="9807385at2"/>
<feature type="compositionally biased region" description="Basic residues" evidence="11">
    <location>
        <begin position="401"/>
        <end position="411"/>
    </location>
</feature>
<evidence type="ECO:0000256" key="3">
    <source>
        <dbReference type="ARBA" id="ARBA00022679"/>
    </source>
</evidence>
<feature type="region of interest" description="Disordered" evidence="11">
    <location>
        <begin position="260"/>
        <end position="323"/>
    </location>
</feature>
<dbReference type="Pfam" id="PF19293">
    <property type="entry name" value="CdaA_N"/>
    <property type="match status" value="1"/>
</dbReference>
<evidence type="ECO:0000256" key="4">
    <source>
        <dbReference type="ARBA" id="ARBA00022692"/>
    </source>
</evidence>
<feature type="compositionally biased region" description="Basic and acidic residues" evidence="11">
    <location>
        <begin position="356"/>
        <end position="371"/>
    </location>
</feature>
<evidence type="ECO:0000256" key="5">
    <source>
        <dbReference type="ARBA" id="ARBA00022695"/>
    </source>
</evidence>
<evidence type="ECO:0000256" key="6">
    <source>
        <dbReference type="ARBA" id="ARBA00022741"/>
    </source>
</evidence>
<evidence type="ECO:0000256" key="7">
    <source>
        <dbReference type="ARBA" id="ARBA00022840"/>
    </source>
</evidence>
<evidence type="ECO:0000313" key="14">
    <source>
        <dbReference type="Proteomes" id="UP000260025"/>
    </source>
</evidence>
<organism evidence="13 14">
    <name type="scientific">Clostridium innocuum</name>
    <dbReference type="NCBI Taxonomy" id="1522"/>
    <lineage>
        <taxon>Bacteria</taxon>
        <taxon>Bacillati</taxon>
        <taxon>Bacillota</taxon>
        <taxon>Clostridia</taxon>
        <taxon>Eubacteriales</taxon>
        <taxon>Clostridiaceae</taxon>
        <taxon>Clostridium</taxon>
    </lineage>
</organism>
<keyword evidence="5 10" id="KW-0548">Nucleotidyltransferase</keyword>
<feature type="domain" description="DAC" evidence="12">
    <location>
        <begin position="85"/>
        <end position="244"/>
    </location>
</feature>
<dbReference type="Pfam" id="PF02457">
    <property type="entry name" value="DAC"/>
    <property type="match status" value="1"/>
</dbReference>
<evidence type="ECO:0000256" key="8">
    <source>
        <dbReference type="ARBA" id="ARBA00022989"/>
    </source>
</evidence>
<dbReference type="InterPro" id="IPR050338">
    <property type="entry name" value="DisA"/>
</dbReference>
<dbReference type="GO" id="GO:0005524">
    <property type="term" value="F:ATP binding"/>
    <property type="evidence" value="ECO:0007669"/>
    <property type="project" value="UniProtKB-UniRule"/>
</dbReference>
<feature type="compositionally biased region" description="Basic and acidic residues" evidence="11">
    <location>
        <begin position="458"/>
        <end position="467"/>
    </location>
</feature>
<keyword evidence="3 10" id="KW-0808">Transferase</keyword>
<feature type="transmembrane region" description="Helical" evidence="10">
    <location>
        <begin position="43"/>
        <end position="66"/>
    </location>
</feature>
<dbReference type="GO" id="GO:0106408">
    <property type="term" value="F:diadenylate cyclase activity"/>
    <property type="evidence" value="ECO:0007669"/>
    <property type="project" value="UniProtKB-EC"/>
</dbReference>
<accession>A0A3E2VTP5</accession>
<dbReference type="EMBL" id="QVEV01000021">
    <property type="protein sequence ID" value="RGC14383.1"/>
    <property type="molecule type" value="Genomic_DNA"/>
</dbReference>
<dbReference type="AlphaFoldDB" id="A0A3E2VTP5"/>
<dbReference type="FunFam" id="3.40.1700.10:FF:000002">
    <property type="entry name" value="Diadenylate cyclase"/>
    <property type="match status" value="1"/>
</dbReference>
<feature type="region of interest" description="Disordered" evidence="11">
    <location>
        <begin position="446"/>
        <end position="467"/>
    </location>
</feature>
<comment type="catalytic activity">
    <reaction evidence="1 10">
        <text>2 ATP = 3',3'-c-di-AMP + 2 diphosphate</text>
        <dbReference type="Rhea" id="RHEA:35655"/>
        <dbReference type="ChEBI" id="CHEBI:30616"/>
        <dbReference type="ChEBI" id="CHEBI:33019"/>
        <dbReference type="ChEBI" id="CHEBI:71500"/>
        <dbReference type="EC" id="2.7.7.85"/>
    </reaction>
</comment>
<comment type="caution">
    <text evidence="10">Lacks conserved residue(s) required for the propagation of feature annotation.</text>
</comment>
<dbReference type="SUPFAM" id="SSF143597">
    <property type="entry name" value="YojJ-like"/>
    <property type="match status" value="1"/>
</dbReference>
<evidence type="ECO:0000256" key="10">
    <source>
        <dbReference type="HAMAP-Rule" id="MF_01499"/>
    </source>
</evidence>
<comment type="function">
    <text evidence="10">Catalyzes the condensation of 2 ATP molecules into cyclic di-AMP (c-di-AMP), a second messenger used to regulate differing processes in different bacteria.</text>
</comment>
<keyword evidence="6 10" id="KW-0547">Nucleotide-binding</keyword>
<keyword evidence="7 10" id="KW-0067">ATP-binding</keyword>
<dbReference type="EC" id="2.7.7.85" evidence="10"/>
<feature type="region of interest" description="Disordered" evidence="11">
    <location>
        <begin position="355"/>
        <end position="428"/>
    </location>
</feature>
<name>A0A3E2VTP5_CLOIN</name>
<dbReference type="PANTHER" id="PTHR34185:SF1">
    <property type="entry name" value="DIADENYLATE CYCLASE"/>
    <property type="match status" value="1"/>
</dbReference>
<dbReference type="InterPro" id="IPR036888">
    <property type="entry name" value="DNA_integrity_DisA_N_sf"/>
</dbReference>
<feature type="compositionally biased region" description="Basic residues" evidence="11">
    <location>
        <begin position="372"/>
        <end position="383"/>
    </location>
</feature>
<evidence type="ECO:0000256" key="11">
    <source>
        <dbReference type="SAM" id="MobiDB-lite"/>
    </source>
</evidence>
<gene>
    <name evidence="10" type="primary">dacA</name>
    <name evidence="13" type="ORF">DXA38_13610</name>
</gene>
<keyword evidence="8 10" id="KW-1133">Transmembrane helix</keyword>
<dbReference type="InterPro" id="IPR003390">
    <property type="entry name" value="DNA_integrity_scan_DisA_N"/>
</dbReference>
<dbReference type="PROSITE" id="PS51794">
    <property type="entry name" value="DAC"/>
    <property type="match status" value="1"/>
</dbReference>
<evidence type="ECO:0000256" key="9">
    <source>
        <dbReference type="ARBA" id="ARBA00023136"/>
    </source>
</evidence>
<evidence type="ECO:0000256" key="1">
    <source>
        <dbReference type="ARBA" id="ARBA00000877"/>
    </source>
</evidence>
<dbReference type="HAMAP" id="MF_01499">
    <property type="entry name" value="DacA"/>
    <property type="match status" value="1"/>
</dbReference>
<proteinExistence type="inferred from homology"/>
<dbReference type="GO" id="GO:0004016">
    <property type="term" value="F:adenylate cyclase activity"/>
    <property type="evidence" value="ECO:0007669"/>
    <property type="project" value="UniProtKB-UniRule"/>
</dbReference>
<keyword evidence="4 10" id="KW-0812">Transmembrane</keyword>
<keyword evidence="2 10" id="KW-1003">Cell membrane</keyword>
<comment type="caution">
    <text evidence="13">The sequence shown here is derived from an EMBL/GenBank/DDBJ whole genome shotgun (WGS) entry which is preliminary data.</text>
</comment>
<comment type="subunit">
    <text evidence="10">Probably a homodimer.</text>
</comment>
<evidence type="ECO:0000259" key="12">
    <source>
        <dbReference type="PROSITE" id="PS51794"/>
    </source>
</evidence>
<evidence type="ECO:0000256" key="2">
    <source>
        <dbReference type="ARBA" id="ARBA00022475"/>
    </source>
</evidence>
<keyword evidence="9 10" id="KW-0472">Membrane</keyword>
<dbReference type="GO" id="GO:0006171">
    <property type="term" value="P:cAMP biosynthetic process"/>
    <property type="evidence" value="ECO:0007669"/>
    <property type="project" value="InterPro"/>
</dbReference>
<sequence>MLNYFTLNNLRELIQQLLDIACVWALVYYCLKIVKNNSRTIQIFKGVLLIVIVRSAASFLGLHTVANLADSIMNWGVVAVIIIFQPEIRSILEKIGKTNVFSRISTLTINERENLVDELVKACAEMSKTKTGALISIEQGHSLSDYIKTGTPMNSVVSSELLCSIFQYGTPLHDGAVIIQGVKIACAAAYFPPTTRELPTSYGARHRAAVGISEITDSITIVVSEETGNISIAEGGKLTVISEASLREFLMNVVCKQQSATVHDKQEEPAEQVSTPPSYDGKKPGVFAHYFKGKNKRTKKEAADNRYTKKKKSEEQDKKEKDVVVVEQEVDRLHIEDLTQKQDEKLDALFENIVTDSEKKEEPDKEADEAKPKKRKSAAKKKTVSPAKEEMQEGAEEEKKPVKKTRRKKKAEPKAEQPKKETGKTIMTNMASDLFNDVIEPEAIVLHYEKADEDEETPDKATERRDS</sequence>
<dbReference type="Proteomes" id="UP000260025">
    <property type="component" value="Unassembled WGS sequence"/>
</dbReference>
<dbReference type="PANTHER" id="PTHR34185">
    <property type="entry name" value="DIADENYLATE CYCLASE"/>
    <property type="match status" value="1"/>
</dbReference>
<feature type="compositionally biased region" description="Basic and acidic residues" evidence="11">
    <location>
        <begin position="300"/>
        <end position="323"/>
    </location>
</feature>
<dbReference type="RefSeq" id="WP_117443644.1">
    <property type="nucleotide sequence ID" value="NZ_JAJFEN010000029.1"/>
</dbReference>
<dbReference type="Gene3D" id="3.40.1700.10">
    <property type="entry name" value="DNA integrity scanning protein, DisA, N-terminal domain"/>
    <property type="match status" value="1"/>
</dbReference>
<protein>
    <recommendedName>
        <fullName evidence="10">Diadenylate cyclase</fullName>
        <shortName evidence="10">DAC</shortName>
        <ecNumber evidence="10">2.7.7.85</ecNumber>
    </recommendedName>
    <alternativeName>
        <fullName evidence="10">Cyclic-di-AMP synthase</fullName>
        <shortName evidence="10">c-di-AMP synthase</shortName>
    </alternativeName>
</protein>
<dbReference type="InterPro" id="IPR034701">
    <property type="entry name" value="CdaA"/>
</dbReference>
<comment type="similarity">
    <text evidence="10">Belongs to the adenylate cyclase family. DacA/CdaA subfamily.</text>
</comment>
<dbReference type="NCBIfam" id="TIGR00159">
    <property type="entry name" value="diadenylate cyclase CdaA"/>
    <property type="match status" value="1"/>
</dbReference>
<reference evidence="13 14" key="1">
    <citation type="submission" date="2018-08" db="EMBL/GenBank/DDBJ databases">
        <title>A genome reference for cultivated species of the human gut microbiota.</title>
        <authorList>
            <person name="Zou Y."/>
            <person name="Xue W."/>
            <person name="Luo G."/>
        </authorList>
    </citation>
    <scope>NUCLEOTIDE SEQUENCE [LARGE SCALE GENOMIC DNA]</scope>
    <source>
        <strain evidence="13 14">OF01-2LB</strain>
    </source>
</reference>